<dbReference type="EMBL" id="JADWDC010000038">
    <property type="protein sequence ID" value="MCC0178244.1"/>
    <property type="molecule type" value="Genomic_DNA"/>
</dbReference>
<evidence type="ECO:0000313" key="1">
    <source>
        <dbReference type="EMBL" id="MCC0178244.1"/>
    </source>
</evidence>
<dbReference type="RefSeq" id="WP_229641311.1">
    <property type="nucleotide sequence ID" value="NZ_JADWDC010000038.1"/>
</dbReference>
<comment type="caution">
    <text evidence="1">The sequence shown here is derived from an EMBL/GenBank/DDBJ whole genome shotgun (WGS) entry which is preliminary data.</text>
</comment>
<protein>
    <submittedName>
        <fullName evidence="1">Uncharacterized protein</fullName>
    </submittedName>
</protein>
<evidence type="ECO:0000313" key="2">
    <source>
        <dbReference type="Proteomes" id="UP000729733"/>
    </source>
</evidence>
<name>A0A964FI84_9CYAN</name>
<reference evidence="1" key="1">
    <citation type="journal article" date="2021" name="Antonie Van Leeuwenhoek">
        <title>Draft genome and description of Waterburya agarophytonicola gen. nov. sp. nov. (Pleurocapsales, Cyanobacteria): a seaweed symbiont.</title>
        <authorList>
            <person name="Bonthond G."/>
            <person name="Shalygin S."/>
            <person name="Bayer T."/>
            <person name="Weinberger F."/>
        </authorList>
    </citation>
    <scope>NUCLEOTIDE SEQUENCE</scope>
    <source>
        <strain evidence="1">KI4</strain>
    </source>
</reference>
<keyword evidence="2" id="KW-1185">Reference proteome</keyword>
<dbReference type="Proteomes" id="UP000729733">
    <property type="component" value="Unassembled WGS sequence"/>
</dbReference>
<proteinExistence type="predicted"/>
<accession>A0A964FI84</accession>
<sequence length="67" mass="7622">MTIQNIIGINGYTLLVYRTLDKLYHFSIIDFSGIAFNFDSIFLTAEEANVKGRAAVEIACEFDHNLY</sequence>
<organism evidence="1 2">
    <name type="scientific">Waterburya agarophytonicola KI4</name>
    <dbReference type="NCBI Taxonomy" id="2874699"/>
    <lineage>
        <taxon>Bacteria</taxon>
        <taxon>Bacillati</taxon>
        <taxon>Cyanobacteriota</taxon>
        <taxon>Cyanophyceae</taxon>
        <taxon>Pleurocapsales</taxon>
        <taxon>Hyellaceae</taxon>
        <taxon>Waterburya</taxon>
        <taxon>Waterburya agarophytonicola</taxon>
    </lineage>
</organism>
<gene>
    <name evidence="1" type="ORF">I4641_14785</name>
</gene>
<dbReference type="AlphaFoldDB" id="A0A964FI84"/>